<dbReference type="Gene3D" id="1.10.1530.10">
    <property type="match status" value="1"/>
</dbReference>
<gene>
    <name evidence="3" type="ORF">BP422_10565</name>
</gene>
<dbReference type="Gene3D" id="3.30.1370.60">
    <property type="entry name" value="Hypothetical oxidoreductase yiak, domain 2"/>
    <property type="match status" value="1"/>
</dbReference>
<dbReference type="InterPro" id="IPR036111">
    <property type="entry name" value="Mal/L-sulfo/L-lacto_DH-like_sf"/>
</dbReference>
<dbReference type="EMBL" id="CP018145">
    <property type="protein sequence ID" value="ASJ53942.1"/>
    <property type="molecule type" value="Genomic_DNA"/>
</dbReference>
<accession>A0A220MG77</accession>
<dbReference type="InterPro" id="IPR003767">
    <property type="entry name" value="Malate/L-lactate_DH-like"/>
</dbReference>
<dbReference type="PANTHER" id="PTHR11091:SF0">
    <property type="entry name" value="MALATE DEHYDROGENASE"/>
    <property type="match status" value="1"/>
</dbReference>
<sequence>MRPALFHWKRLEQVVTEVFVQAGARHEHARLVAESLVHADLRGIESHGLARLPIYIQRIEAGLIELNDEPVVWKQEGATALVDGKNQLGAVVGVAALEEAIKLSRQMGIGVVGVRHSNHFGSCSYYAERAIAEGRILLVLSNAPEAMAPTGGIRPFFGTNPIAVGIPAGEEPSFLLDMATSIAARGKIALAVKKGESIPADWAIDPNGKETTDPTQALLGSLLPIGGAKGYGLAMFIDILCGLLTGAATGPHVKSLYDNWQDPQNVGHLFLTVEIERFMPLPDFCANMDAYIREVKSVPTKEDVSEIFIPGEIESRKKQERMENGIPFDPNLTKELSQLCRTYGVDLEAAYHIP</sequence>
<name>A0A220MG77_9BACL</name>
<dbReference type="AlphaFoldDB" id="A0A220MG77"/>
<evidence type="ECO:0000313" key="3">
    <source>
        <dbReference type="EMBL" id="ASJ53942.1"/>
    </source>
</evidence>
<dbReference type="InterPro" id="IPR043144">
    <property type="entry name" value="Mal/L-sulf/L-lact_DH-like_ah"/>
</dbReference>
<evidence type="ECO:0000313" key="4">
    <source>
        <dbReference type="Proteomes" id="UP000197781"/>
    </source>
</evidence>
<dbReference type="GO" id="GO:0016491">
    <property type="term" value="F:oxidoreductase activity"/>
    <property type="evidence" value="ECO:0007669"/>
    <property type="project" value="UniProtKB-KW"/>
</dbReference>
<comment type="similarity">
    <text evidence="1">Belongs to the LDH2/MDH2 oxidoreductase family.</text>
</comment>
<dbReference type="Pfam" id="PF02615">
    <property type="entry name" value="Ldh_2"/>
    <property type="match status" value="1"/>
</dbReference>
<dbReference type="KEGG" id="bfm:BP422_10565"/>
<dbReference type="PANTHER" id="PTHR11091">
    <property type="entry name" value="OXIDOREDUCTASE-RELATED"/>
    <property type="match status" value="1"/>
</dbReference>
<dbReference type="Proteomes" id="UP000197781">
    <property type="component" value="Chromosome"/>
</dbReference>
<reference evidence="3 4" key="1">
    <citation type="submission" date="2016-11" db="EMBL/GenBank/DDBJ databases">
        <authorList>
            <person name="Jaros S."/>
            <person name="Januszkiewicz K."/>
            <person name="Wedrychowicz H."/>
        </authorList>
    </citation>
    <scope>NUCLEOTIDE SEQUENCE [LARGE SCALE GENOMIC DNA]</scope>
    <source>
        <strain evidence="3 4">NF2</strain>
    </source>
</reference>
<evidence type="ECO:0000256" key="2">
    <source>
        <dbReference type="ARBA" id="ARBA00023002"/>
    </source>
</evidence>
<proteinExistence type="inferred from homology"/>
<keyword evidence="2" id="KW-0560">Oxidoreductase</keyword>
<protein>
    <submittedName>
        <fullName evidence="3">Malate dehydrogenase</fullName>
    </submittedName>
</protein>
<dbReference type="SUPFAM" id="SSF89733">
    <property type="entry name" value="L-sulfolactate dehydrogenase-like"/>
    <property type="match status" value="1"/>
</dbReference>
<dbReference type="RefSeq" id="WP_088907738.1">
    <property type="nucleotide sequence ID" value="NZ_CP018145.1"/>
</dbReference>
<organism evidence="3 4">
    <name type="scientific">Brevibacillus formosus</name>
    <dbReference type="NCBI Taxonomy" id="54913"/>
    <lineage>
        <taxon>Bacteria</taxon>
        <taxon>Bacillati</taxon>
        <taxon>Bacillota</taxon>
        <taxon>Bacilli</taxon>
        <taxon>Bacillales</taxon>
        <taxon>Paenibacillaceae</taxon>
        <taxon>Brevibacillus</taxon>
    </lineage>
</organism>
<evidence type="ECO:0000256" key="1">
    <source>
        <dbReference type="ARBA" id="ARBA00006056"/>
    </source>
</evidence>
<dbReference type="InterPro" id="IPR043143">
    <property type="entry name" value="Mal/L-sulf/L-lact_DH-like_NADP"/>
</dbReference>